<keyword evidence="13" id="KW-1185">Reference proteome</keyword>
<feature type="region of interest" description="Disordered" evidence="10">
    <location>
        <begin position="1"/>
        <end position="24"/>
    </location>
</feature>
<dbReference type="InterPro" id="IPR002867">
    <property type="entry name" value="IBR_dom"/>
</dbReference>
<dbReference type="Pfam" id="PF01485">
    <property type="entry name" value="IBR"/>
    <property type="match status" value="1"/>
</dbReference>
<dbReference type="AlphaFoldDB" id="A0AAD4MXY4"/>
<accession>A0AAD4MXY4</accession>
<evidence type="ECO:0000259" key="11">
    <source>
        <dbReference type="PROSITE" id="PS51873"/>
    </source>
</evidence>
<protein>
    <recommendedName>
        <fullName evidence="2">RBR-type E3 ubiquitin transferase</fullName>
        <ecNumber evidence="2">2.3.2.31</ecNumber>
    </recommendedName>
</protein>
<evidence type="ECO:0000256" key="8">
    <source>
        <dbReference type="ARBA" id="ARBA00022833"/>
    </source>
</evidence>
<feature type="domain" description="RING-type" evidence="11">
    <location>
        <begin position="100"/>
        <end position="307"/>
    </location>
</feature>
<evidence type="ECO:0000313" key="13">
    <source>
        <dbReference type="Proteomes" id="UP001201812"/>
    </source>
</evidence>
<comment type="caution">
    <text evidence="12">The sequence shown here is derived from an EMBL/GenBank/DDBJ whole genome shotgun (WGS) entry which is preliminary data.</text>
</comment>
<keyword evidence="9" id="KW-0175">Coiled coil</keyword>
<dbReference type="PANTHER" id="PTHR11685">
    <property type="entry name" value="RBR FAMILY RING FINGER AND IBR DOMAIN-CONTAINING"/>
    <property type="match status" value="1"/>
</dbReference>
<dbReference type="GO" id="GO:0008270">
    <property type="term" value="F:zinc ion binding"/>
    <property type="evidence" value="ECO:0007669"/>
    <property type="project" value="UniProtKB-KW"/>
</dbReference>
<keyword evidence="4" id="KW-0479">Metal-binding</keyword>
<evidence type="ECO:0000256" key="3">
    <source>
        <dbReference type="ARBA" id="ARBA00022679"/>
    </source>
</evidence>
<dbReference type="Gene3D" id="1.20.120.1750">
    <property type="match status" value="1"/>
</dbReference>
<keyword evidence="5" id="KW-0677">Repeat</keyword>
<dbReference type="InterPro" id="IPR045840">
    <property type="entry name" value="Ariadne"/>
</dbReference>
<dbReference type="Pfam" id="PF19422">
    <property type="entry name" value="Ariadne"/>
    <property type="match status" value="1"/>
</dbReference>
<evidence type="ECO:0000313" key="12">
    <source>
        <dbReference type="EMBL" id="KAI1704952.1"/>
    </source>
</evidence>
<dbReference type="PROSITE" id="PS51873">
    <property type="entry name" value="TRIAD"/>
    <property type="match status" value="1"/>
</dbReference>
<dbReference type="GO" id="GO:0016567">
    <property type="term" value="P:protein ubiquitination"/>
    <property type="evidence" value="ECO:0007669"/>
    <property type="project" value="InterPro"/>
</dbReference>
<evidence type="ECO:0000256" key="6">
    <source>
        <dbReference type="ARBA" id="ARBA00022771"/>
    </source>
</evidence>
<dbReference type="SUPFAM" id="SSF57850">
    <property type="entry name" value="RING/U-box"/>
    <property type="match status" value="3"/>
</dbReference>
<dbReference type="EMBL" id="JAKKPZ010000061">
    <property type="protein sequence ID" value="KAI1704952.1"/>
    <property type="molecule type" value="Genomic_DNA"/>
</dbReference>
<dbReference type="Gene3D" id="3.30.40.10">
    <property type="entry name" value="Zinc/RING finger domain, C3HC4 (zinc finger)"/>
    <property type="match status" value="1"/>
</dbReference>
<keyword evidence="3" id="KW-0808">Transferase</keyword>
<evidence type="ECO:0000256" key="9">
    <source>
        <dbReference type="SAM" id="Coils"/>
    </source>
</evidence>
<evidence type="ECO:0000256" key="5">
    <source>
        <dbReference type="ARBA" id="ARBA00022737"/>
    </source>
</evidence>
<proteinExistence type="predicted"/>
<keyword evidence="6" id="KW-0863">Zinc-finger</keyword>
<organism evidence="12 13">
    <name type="scientific">Ditylenchus destructor</name>
    <dbReference type="NCBI Taxonomy" id="166010"/>
    <lineage>
        <taxon>Eukaryota</taxon>
        <taxon>Metazoa</taxon>
        <taxon>Ecdysozoa</taxon>
        <taxon>Nematoda</taxon>
        <taxon>Chromadorea</taxon>
        <taxon>Rhabditida</taxon>
        <taxon>Tylenchina</taxon>
        <taxon>Tylenchomorpha</taxon>
        <taxon>Sphaerularioidea</taxon>
        <taxon>Anguinidae</taxon>
        <taxon>Anguininae</taxon>
        <taxon>Ditylenchus</taxon>
    </lineage>
</organism>
<dbReference type="InterPro" id="IPR031127">
    <property type="entry name" value="E3_UB_ligase_RBR"/>
</dbReference>
<evidence type="ECO:0000256" key="7">
    <source>
        <dbReference type="ARBA" id="ARBA00022786"/>
    </source>
</evidence>
<gene>
    <name evidence="12" type="ORF">DdX_13882</name>
</gene>
<dbReference type="Pfam" id="PF22191">
    <property type="entry name" value="IBR_1"/>
    <property type="match status" value="1"/>
</dbReference>
<dbReference type="CDD" id="cd20343">
    <property type="entry name" value="BRcat_RBR_HHARI-like"/>
    <property type="match status" value="1"/>
</dbReference>
<sequence length="490" mass="56236">MQSENDGVEEDIATTSQESECDDECLEDSFVGARSETSHKNGSSYKILKQDDLWESIETISNEVSATLGSFSSSNNREAFYASVKLKWMSGKFLEVSAARAKFCGICYEDGVLRKGLVCRHYFCMDCWTEYLTLKIREGLRCALFCPDTNCRVILDDALVLQLITNATTKQLFQKHVLNNFVQATHDIKWCPGPNCENAVALGIDSSPATKIRCECSFEFCFECGEEWHSPVVCQMLKMWLKKCADDSETYNWLNANTKECPKCKAAIEKNGGCNRMLCSSCRFEFCWSCMKVWSVHGYTSSCNKFDEAEAEKANVSRAALQRYLHFYNRYTNHKHSLQLEANLAYTVERKVEFLQKEIKASYSSNPYSYNEVTFLHDALKILQECRRALMYTYALGFYLTAGQNSTQLFEDNQQDLEVATEQLSDYLERDFANEEDKNEDINELMVKVKDKSSYVAKRKETLEEQCLECVEKRTFVFDESLTGGLKFFD</sequence>
<evidence type="ECO:0000256" key="2">
    <source>
        <dbReference type="ARBA" id="ARBA00012251"/>
    </source>
</evidence>
<dbReference type="GO" id="GO:0061630">
    <property type="term" value="F:ubiquitin protein ligase activity"/>
    <property type="evidence" value="ECO:0007669"/>
    <property type="project" value="UniProtKB-EC"/>
</dbReference>
<name>A0AAD4MXY4_9BILA</name>
<comment type="catalytic activity">
    <reaction evidence="1">
        <text>[E2 ubiquitin-conjugating enzyme]-S-ubiquitinyl-L-cysteine + [acceptor protein]-L-lysine = [E2 ubiquitin-conjugating enzyme]-L-cysteine + [acceptor protein]-N(6)-ubiquitinyl-L-lysine.</text>
        <dbReference type="EC" id="2.3.2.31"/>
    </reaction>
</comment>
<dbReference type="InterPro" id="IPR013083">
    <property type="entry name" value="Znf_RING/FYVE/PHD"/>
</dbReference>
<dbReference type="SMART" id="SM00647">
    <property type="entry name" value="IBR"/>
    <property type="match status" value="2"/>
</dbReference>
<evidence type="ECO:0000256" key="1">
    <source>
        <dbReference type="ARBA" id="ARBA00001798"/>
    </source>
</evidence>
<dbReference type="EC" id="2.3.2.31" evidence="2"/>
<evidence type="ECO:0000256" key="10">
    <source>
        <dbReference type="SAM" id="MobiDB-lite"/>
    </source>
</evidence>
<dbReference type="Proteomes" id="UP001201812">
    <property type="component" value="Unassembled WGS sequence"/>
</dbReference>
<feature type="coiled-coil region" evidence="9">
    <location>
        <begin position="410"/>
        <end position="452"/>
    </location>
</feature>
<feature type="compositionally biased region" description="Acidic residues" evidence="10">
    <location>
        <begin position="1"/>
        <end position="12"/>
    </location>
</feature>
<dbReference type="FunFam" id="1.20.120.1750:FF:000002">
    <property type="entry name" value="RBR-type E3 ubiquitin transferase"/>
    <property type="match status" value="1"/>
</dbReference>
<reference evidence="12" key="1">
    <citation type="submission" date="2022-01" db="EMBL/GenBank/DDBJ databases">
        <title>Genome Sequence Resource for Two Populations of Ditylenchus destructor, the Migratory Endoparasitic Phytonematode.</title>
        <authorList>
            <person name="Zhang H."/>
            <person name="Lin R."/>
            <person name="Xie B."/>
        </authorList>
    </citation>
    <scope>NUCLEOTIDE SEQUENCE</scope>
    <source>
        <strain evidence="12">BazhouSP</strain>
    </source>
</reference>
<dbReference type="InterPro" id="IPR044066">
    <property type="entry name" value="TRIAD_supradom"/>
</dbReference>
<keyword evidence="8" id="KW-0862">Zinc</keyword>
<evidence type="ECO:0000256" key="4">
    <source>
        <dbReference type="ARBA" id="ARBA00022723"/>
    </source>
</evidence>
<keyword evidence="7" id="KW-0833">Ubl conjugation pathway</keyword>